<keyword evidence="1" id="KW-0732">Signal</keyword>
<feature type="signal peptide" evidence="1">
    <location>
        <begin position="1"/>
        <end position="28"/>
    </location>
</feature>
<evidence type="ECO:0008006" key="4">
    <source>
        <dbReference type="Google" id="ProtNLM"/>
    </source>
</evidence>
<dbReference type="EMBL" id="JBHSMF010000009">
    <property type="protein sequence ID" value="MFC5499299.1"/>
    <property type="molecule type" value="Genomic_DNA"/>
</dbReference>
<evidence type="ECO:0000313" key="3">
    <source>
        <dbReference type="Proteomes" id="UP001596037"/>
    </source>
</evidence>
<protein>
    <recommendedName>
        <fullName evidence="4">Carboxypeptidase regulatory-like domain-containing protein</fullName>
    </recommendedName>
</protein>
<gene>
    <name evidence="2" type="ORF">ACFPOE_17270</name>
</gene>
<evidence type="ECO:0000313" key="2">
    <source>
        <dbReference type="EMBL" id="MFC5499299.1"/>
    </source>
</evidence>
<keyword evidence="3" id="KW-1185">Reference proteome</keyword>
<dbReference type="RefSeq" id="WP_376851526.1">
    <property type="nucleotide sequence ID" value="NZ_JBHSMF010000009.1"/>
</dbReference>
<evidence type="ECO:0000256" key="1">
    <source>
        <dbReference type="SAM" id="SignalP"/>
    </source>
</evidence>
<comment type="caution">
    <text evidence="2">The sequence shown here is derived from an EMBL/GenBank/DDBJ whole genome shotgun (WGS) entry which is preliminary data.</text>
</comment>
<reference evidence="3" key="1">
    <citation type="journal article" date="2019" name="Int. J. Syst. Evol. Microbiol.">
        <title>The Global Catalogue of Microorganisms (GCM) 10K type strain sequencing project: providing services to taxonomists for standard genome sequencing and annotation.</title>
        <authorList>
            <consortium name="The Broad Institute Genomics Platform"/>
            <consortium name="The Broad Institute Genome Sequencing Center for Infectious Disease"/>
            <person name="Wu L."/>
            <person name="Ma J."/>
        </authorList>
    </citation>
    <scope>NUCLEOTIDE SEQUENCE [LARGE SCALE GENOMIC DNA]</scope>
    <source>
        <strain evidence="3">CCUG 57401</strain>
    </source>
</reference>
<proteinExistence type="predicted"/>
<dbReference type="Proteomes" id="UP001596037">
    <property type="component" value="Unassembled WGS sequence"/>
</dbReference>
<feature type="chain" id="PRO_5046203149" description="Carboxypeptidase regulatory-like domain-containing protein" evidence="1">
    <location>
        <begin position="29"/>
        <end position="152"/>
    </location>
</feature>
<organism evidence="2 3">
    <name type="scientific">Caenimonas terrae</name>
    <dbReference type="NCBI Taxonomy" id="696074"/>
    <lineage>
        <taxon>Bacteria</taxon>
        <taxon>Pseudomonadati</taxon>
        <taxon>Pseudomonadota</taxon>
        <taxon>Betaproteobacteria</taxon>
        <taxon>Burkholderiales</taxon>
        <taxon>Comamonadaceae</taxon>
        <taxon>Caenimonas</taxon>
    </lineage>
</organism>
<accession>A0ABW0NK41</accession>
<name>A0ABW0NK41_9BURK</name>
<sequence>MKPMARTSTLAATLGALALFCSAGPAMATAELPPVQTSGQIEYLTGGIGTQESAALERASKQWPLTLEFAVKDKPRADFAADVATEIRDAGGHQVLQVTSGGPFILARLAPGTYTVDATFAGRTLHEKVRVRHGQPAKALFLWPAGSQAPRS</sequence>